<comment type="caution">
    <text evidence="6">The sequence shown here is derived from an EMBL/GenBank/DDBJ whole genome shotgun (WGS) entry which is preliminary data.</text>
</comment>
<evidence type="ECO:0000313" key="6">
    <source>
        <dbReference type="EMBL" id="MXP46273.1"/>
    </source>
</evidence>
<keyword evidence="1 4" id="KW-0805">Transcription regulation</keyword>
<reference evidence="6 7" key="1">
    <citation type="submission" date="2019-12" db="EMBL/GenBank/DDBJ databases">
        <title>Genomic-based taxomic classification of the family Erythrobacteraceae.</title>
        <authorList>
            <person name="Xu L."/>
        </authorList>
    </citation>
    <scope>NUCLEOTIDE SEQUENCE [LARGE SCALE GENOMIC DNA]</scope>
    <source>
        <strain evidence="6 7">SW-109</strain>
    </source>
</reference>
<dbReference type="InterPro" id="IPR036390">
    <property type="entry name" value="WH_DNA-bd_sf"/>
</dbReference>
<gene>
    <name evidence="6" type="ORF">GRI43_02550</name>
</gene>
<dbReference type="AlphaFoldDB" id="A0A6I4UXH7"/>
<dbReference type="Proteomes" id="UP000471435">
    <property type="component" value="Unassembled WGS sequence"/>
</dbReference>
<protein>
    <recommendedName>
        <fullName evidence="4">HTH-type transcriptional regulator</fullName>
    </recommendedName>
</protein>
<keyword evidence="3 4" id="KW-0804">Transcription</keyword>
<evidence type="ECO:0000256" key="2">
    <source>
        <dbReference type="ARBA" id="ARBA00023125"/>
    </source>
</evidence>
<dbReference type="RefSeq" id="WP_160729525.1">
    <property type="nucleotide sequence ID" value="NZ_WTYP01000001.1"/>
</dbReference>
<comment type="similarity">
    <text evidence="4">Belongs to the GbsR family.</text>
</comment>
<dbReference type="InterPro" id="IPR052362">
    <property type="entry name" value="HTH-GbsR_regulator"/>
</dbReference>
<evidence type="ECO:0000259" key="5">
    <source>
        <dbReference type="Pfam" id="PF12802"/>
    </source>
</evidence>
<sequence length="188" mass="21124">MTEINAESRLSPAIAKFVLHWGDLGGQWGVNRSVAQIHALLFISDAPLTAEDIAEKLSMARSNVSNSLRELLAWKLIHRVPMLGERRDHYAAEGDIWEMATRIAQGRKEREIDPAEAALRECNQEAQHDPQVSVEARQKLEGMLSFVTTMSSWHDEMLRVPKPALMALIRMGSGITRLINWGSKSKDI</sequence>
<dbReference type="InterPro" id="IPR036388">
    <property type="entry name" value="WH-like_DNA-bd_sf"/>
</dbReference>
<accession>A0A6I4UXH7</accession>
<dbReference type="Pfam" id="PF12802">
    <property type="entry name" value="MarR_2"/>
    <property type="match status" value="1"/>
</dbReference>
<dbReference type="GO" id="GO:0003677">
    <property type="term" value="F:DNA binding"/>
    <property type="evidence" value="ECO:0007669"/>
    <property type="project" value="UniProtKB-UniRule"/>
</dbReference>
<dbReference type="Gene3D" id="1.10.10.10">
    <property type="entry name" value="Winged helix-like DNA-binding domain superfamily/Winged helix DNA-binding domain"/>
    <property type="match status" value="1"/>
</dbReference>
<dbReference type="OrthoDB" id="9792628at2"/>
<dbReference type="PANTHER" id="PTHR38465:SF1">
    <property type="entry name" value="HTH-TYPE TRANSCRIPTIONAL REGULATOR MJ1563-RELATED"/>
    <property type="match status" value="1"/>
</dbReference>
<evidence type="ECO:0000256" key="3">
    <source>
        <dbReference type="ARBA" id="ARBA00023163"/>
    </source>
</evidence>
<dbReference type="EMBL" id="WTYP01000001">
    <property type="protein sequence ID" value="MXP46273.1"/>
    <property type="molecule type" value="Genomic_DNA"/>
</dbReference>
<name>A0A6I4UXH7_9SPHN</name>
<dbReference type="InterPro" id="IPR026282">
    <property type="entry name" value="MJ1563"/>
</dbReference>
<dbReference type="GO" id="GO:0003700">
    <property type="term" value="F:DNA-binding transcription factor activity"/>
    <property type="evidence" value="ECO:0007669"/>
    <property type="project" value="InterPro"/>
</dbReference>
<dbReference type="SUPFAM" id="SSF46785">
    <property type="entry name" value="Winged helix' DNA-binding domain"/>
    <property type="match status" value="1"/>
</dbReference>
<organism evidence="6 7">
    <name type="scientific">Pontixanthobacter luteolus</name>
    <dbReference type="NCBI Taxonomy" id="295089"/>
    <lineage>
        <taxon>Bacteria</taxon>
        <taxon>Pseudomonadati</taxon>
        <taxon>Pseudomonadota</taxon>
        <taxon>Alphaproteobacteria</taxon>
        <taxon>Sphingomonadales</taxon>
        <taxon>Erythrobacteraceae</taxon>
        <taxon>Pontixanthobacter</taxon>
    </lineage>
</organism>
<dbReference type="PIRSF" id="PIRSF006707">
    <property type="entry name" value="MJ1563"/>
    <property type="match status" value="1"/>
</dbReference>
<dbReference type="InterPro" id="IPR000835">
    <property type="entry name" value="HTH_MarR-typ"/>
</dbReference>
<dbReference type="PANTHER" id="PTHR38465">
    <property type="entry name" value="HTH-TYPE TRANSCRIPTIONAL REGULATOR MJ1563-RELATED"/>
    <property type="match status" value="1"/>
</dbReference>
<evidence type="ECO:0000256" key="4">
    <source>
        <dbReference type="PIRNR" id="PIRNR006707"/>
    </source>
</evidence>
<proteinExistence type="inferred from homology"/>
<keyword evidence="7" id="KW-1185">Reference proteome</keyword>
<keyword evidence="2 4" id="KW-0238">DNA-binding</keyword>
<evidence type="ECO:0000313" key="7">
    <source>
        <dbReference type="Proteomes" id="UP000471435"/>
    </source>
</evidence>
<feature type="domain" description="HTH marR-type" evidence="5">
    <location>
        <begin position="29"/>
        <end position="81"/>
    </location>
</feature>
<evidence type="ECO:0000256" key="1">
    <source>
        <dbReference type="ARBA" id="ARBA00023015"/>
    </source>
</evidence>